<evidence type="ECO:0000313" key="2">
    <source>
        <dbReference type="Proteomes" id="UP001272242"/>
    </source>
</evidence>
<gene>
    <name evidence="1" type="ORF">R5W23_001081</name>
</gene>
<evidence type="ECO:0000313" key="1">
    <source>
        <dbReference type="EMBL" id="MDY3559895.1"/>
    </source>
</evidence>
<reference evidence="2" key="1">
    <citation type="journal article" date="2023" name="Mar. Drugs">
        <title>Gemmata algarum, a Novel Planctomycete Isolated from an Algal Mat, Displays Antimicrobial Activity.</title>
        <authorList>
            <person name="Kumar G."/>
            <person name="Kallscheuer N."/>
            <person name="Kashif M."/>
            <person name="Ahamad S."/>
            <person name="Jagadeeshwari U."/>
            <person name="Pannikurungottu S."/>
            <person name="Haufschild T."/>
            <person name="Kabuu M."/>
            <person name="Sasikala C."/>
            <person name="Jogler C."/>
            <person name="Ramana C."/>
        </authorList>
    </citation>
    <scope>NUCLEOTIDE SEQUENCE [LARGE SCALE GENOMIC DNA]</scope>
    <source>
        <strain evidence="2">JC673</strain>
    </source>
</reference>
<sequence length="153" mass="16846">MVPLPTLDALDLVTIPTPCTVPWDHMGGGSRTRFCDQCRQNVHDVSELTRAEALDLLSASDRSPCLRLYRRPDGRVLTADCSTRRERVWKWLDRRSQWAAALFALLFFTGCDISGKPNCLMGAPLPLLPEPLTPVVTDGAVSIALGAVEATER</sequence>
<accession>A0ABU5EXN2</accession>
<protein>
    <submittedName>
        <fullName evidence="1">Uncharacterized protein</fullName>
    </submittedName>
</protein>
<dbReference type="RefSeq" id="WP_320686574.1">
    <property type="nucleotide sequence ID" value="NZ_JAXBLV010000155.1"/>
</dbReference>
<keyword evidence="2" id="KW-1185">Reference proteome</keyword>
<proteinExistence type="predicted"/>
<dbReference type="Proteomes" id="UP001272242">
    <property type="component" value="Unassembled WGS sequence"/>
</dbReference>
<name>A0ABU5EXN2_9BACT</name>
<comment type="caution">
    <text evidence="1">The sequence shown here is derived from an EMBL/GenBank/DDBJ whole genome shotgun (WGS) entry which is preliminary data.</text>
</comment>
<organism evidence="1 2">
    <name type="scientific">Gemmata algarum</name>
    <dbReference type="NCBI Taxonomy" id="2975278"/>
    <lineage>
        <taxon>Bacteria</taxon>
        <taxon>Pseudomonadati</taxon>
        <taxon>Planctomycetota</taxon>
        <taxon>Planctomycetia</taxon>
        <taxon>Gemmatales</taxon>
        <taxon>Gemmataceae</taxon>
        <taxon>Gemmata</taxon>
    </lineage>
</organism>
<dbReference type="EMBL" id="JAXBLV010000155">
    <property type="protein sequence ID" value="MDY3559895.1"/>
    <property type="molecule type" value="Genomic_DNA"/>
</dbReference>